<feature type="region of interest" description="Disordered" evidence="1">
    <location>
        <begin position="56"/>
        <end position="83"/>
    </location>
</feature>
<dbReference type="InterPro" id="IPR051135">
    <property type="entry name" value="Gal/GlcNAc/GalNAc_ST"/>
</dbReference>
<keyword evidence="2" id="KW-0472">Membrane</keyword>
<protein>
    <recommendedName>
        <fullName evidence="5">Sulfotransferase</fullName>
    </recommendedName>
</protein>
<dbReference type="InterPro" id="IPR027417">
    <property type="entry name" value="P-loop_NTPase"/>
</dbReference>
<dbReference type="PANTHER" id="PTHR10704:SF44">
    <property type="entry name" value="LD35051P-RELATED"/>
    <property type="match status" value="1"/>
</dbReference>
<evidence type="ECO:0000313" key="4">
    <source>
        <dbReference type="Proteomes" id="UP001208570"/>
    </source>
</evidence>
<dbReference type="SUPFAM" id="SSF52540">
    <property type="entry name" value="P-loop containing nucleoside triphosphate hydrolases"/>
    <property type="match status" value="1"/>
</dbReference>
<organism evidence="3 4">
    <name type="scientific">Paralvinella palmiformis</name>
    <dbReference type="NCBI Taxonomy" id="53620"/>
    <lineage>
        <taxon>Eukaryota</taxon>
        <taxon>Metazoa</taxon>
        <taxon>Spiralia</taxon>
        <taxon>Lophotrochozoa</taxon>
        <taxon>Annelida</taxon>
        <taxon>Polychaeta</taxon>
        <taxon>Sedentaria</taxon>
        <taxon>Canalipalpata</taxon>
        <taxon>Terebellida</taxon>
        <taxon>Terebelliformia</taxon>
        <taxon>Alvinellidae</taxon>
        <taxon>Paralvinella</taxon>
    </lineage>
</organism>
<dbReference type="Gene3D" id="3.40.50.300">
    <property type="entry name" value="P-loop containing nucleotide triphosphate hydrolases"/>
    <property type="match status" value="1"/>
</dbReference>
<evidence type="ECO:0008006" key="5">
    <source>
        <dbReference type="Google" id="ProtNLM"/>
    </source>
</evidence>
<evidence type="ECO:0000256" key="1">
    <source>
        <dbReference type="SAM" id="MobiDB-lite"/>
    </source>
</evidence>
<dbReference type="GO" id="GO:0001517">
    <property type="term" value="F:N-acetylglucosamine 6-O-sulfotransferase activity"/>
    <property type="evidence" value="ECO:0007669"/>
    <property type="project" value="TreeGrafter"/>
</dbReference>
<keyword evidence="2" id="KW-1133">Transmembrane helix</keyword>
<dbReference type="GO" id="GO:0006790">
    <property type="term" value="P:sulfur compound metabolic process"/>
    <property type="evidence" value="ECO:0007669"/>
    <property type="project" value="TreeGrafter"/>
</dbReference>
<name>A0AAD9J2Y5_9ANNE</name>
<keyword evidence="2" id="KW-0812">Transmembrane</keyword>
<feature type="compositionally biased region" description="Low complexity" evidence="1">
    <location>
        <begin position="61"/>
        <end position="72"/>
    </location>
</feature>
<proteinExistence type="predicted"/>
<reference evidence="3" key="1">
    <citation type="journal article" date="2023" name="Mol. Biol. Evol.">
        <title>Third-Generation Sequencing Reveals the Adaptive Role of the Epigenome in Three Deep-Sea Polychaetes.</title>
        <authorList>
            <person name="Perez M."/>
            <person name="Aroh O."/>
            <person name="Sun Y."/>
            <person name="Lan Y."/>
            <person name="Juniper S.K."/>
            <person name="Young C.R."/>
            <person name="Angers B."/>
            <person name="Qian P.Y."/>
        </authorList>
    </citation>
    <scope>NUCLEOTIDE SEQUENCE</scope>
    <source>
        <strain evidence="3">P08H-3</strain>
    </source>
</reference>
<dbReference type="Proteomes" id="UP001208570">
    <property type="component" value="Unassembled WGS sequence"/>
</dbReference>
<dbReference type="EMBL" id="JAODUP010000707">
    <property type="protein sequence ID" value="KAK2145041.1"/>
    <property type="molecule type" value="Genomic_DNA"/>
</dbReference>
<evidence type="ECO:0000256" key="2">
    <source>
        <dbReference type="SAM" id="Phobius"/>
    </source>
</evidence>
<dbReference type="AlphaFoldDB" id="A0AAD9J2Y5"/>
<accession>A0AAD9J2Y5</accession>
<keyword evidence="4" id="KW-1185">Reference proteome</keyword>
<comment type="caution">
    <text evidence="3">The sequence shown here is derived from an EMBL/GenBank/DDBJ whole genome shotgun (WGS) entry which is preliminary data.</text>
</comment>
<sequence length="488" mass="55341">MTHKRSETLCDTSKVFGKTFIHKMRIKIKRTTILLVSLALLTVYIKLSRITINSDEKRELSASSSNSGSSAGEPPHPLIYDGKHVMPNSIDPDKLDPHIKHDKGDITLEELMKKNAIAPFEPGPHKLLIVSYRAADGTLLGELVDNSAHAMHVTEPLDGTYTAMFGSRDFIVPEDILNNKDGTLRILPEGERDAVANVLGDILDCKIEGIPTDVLTHPYWFRKMGSQMSNLPLIECLKTSTLVFHRQCRPLMMKDCPGRYDPSLPKTPTCKTILWDLLGGSRSGEYEGKPDSTVTESVKNYTNCMADARQKIERCERIMHTYCSNTNLRGITVVRTSMDVAVPLMEKDPNFRVIHLVRNPQAVAAIRSKYENNSQSYYGLGDPMREATMYCQQVKHDREVREDLEKKYPGHTVEIGYEDFISNPISYTEFFFRFVDFSIDSDVSDYITAYAPLLQKEVNDWFADAPYNIARDIRDQCNVLWYGKAYGF</sequence>
<gene>
    <name evidence="3" type="ORF">LSH36_707g01146</name>
</gene>
<dbReference type="PANTHER" id="PTHR10704">
    <property type="entry name" value="CARBOHYDRATE SULFOTRANSFERASE"/>
    <property type="match status" value="1"/>
</dbReference>
<feature type="transmembrane region" description="Helical" evidence="2">
    <location>
        <begin position="31"/>
        <end position="47"/>
    </location>
</feature>
<dbReference type="GO" id="GO:0006044">
    <property type="term" value="P:N-acetylglucosamine metabolic process"/>
    <property type="evidence" value="ECO:0007669"/>
    <property type="project" value="TreeGrafter"/>
</dbReference>
<evidence type="ECO:0000313" key="3">
    <source>
        <dbReference type="EMBL" id="KAK2145041.1"/>
    </source>
</evidence>